<dbReference type="InterPro" id="IPR011009">
    <property type="entry name" value="Kinase-like_dom_sf"/>
</dbReference>
<protein>
    <recommendedName>
        <fullName evidence="1">non-specific serine/threonine protein kinase</fullName>
        <ecNumber evidence="1">2.7.11.1</ecNumber>
    </recommendedName>
</protein>
<dbReference type="Gene3D" id="1.10.510.10">
    <property type="entry name" value="Transferase(Phosphotransferase) domain 1"/>
    <property type="match status" value="1"/>
</dbReference>
<feature type="compositionally biased region" description="Low complexity" evidence="12">
    <location>
        <begin position="1239"/>
        <end position="1250"/>
    </location>
</feature>
<dbReference type="FunFam" id="3.40.50.800:FF:000012">
    <property type="entry name" value="Histidine--tRNA ligase, cytoplasmic"/>
    <property type="match status" value="1"/>
</dbReference>
<feature type="compositionally biased region" description="Low complexity" evidence="12">
    <location>
        <begin position="153"/>
        <end position="162"/>
    </location>
</feature>
<feature type="region of interest" description="Disordered" evidence="12">
    <location>
        <begin position="1485"/>
        <end position="1627"/>
    </location>
</feature>
<feature type="compositionally biased region" description="Basic and acidic residues" evidence="12">
    <location>
        <begin position="1527"/>
        <end position="1544"/>
    </location>
</feature>
<dbReference type="GO" id="GO:0004694">
    <property type="term" value="F:eukaryotic translation initiation factor 2alpha kinase activity"/>
    <property type="evidence" value="ECO:0007669"/>
    <property type="project" value="TreeGrafter"/>
</dbReference>
<feature type="compositionally biased region" description="Polar residues" evidence="12">
    <location>
        <begin position="499"/>
        <end position="511"/>
    </location>
</feature>
<dbReference type="EMBL" id="LSYV01000004">
    <property type="protein sequence ID" value="KXZ55244.1"/>
    <property type="molecule type" value="Genomic_DNA"/>
</dbReference>
<dbReference type="Proteomes" id="UP000075714">
    <property type="component" value="Unassembled WGS sequence"/>
</dbReference>
<keyword evidence="5" id="KW-0418">Kinase</keyword>
<dbReference type="PROSITE" id="PS50908">
    <property type="entry name" value="RWD"/>
    <property type="match status" value="1"/>
</dbReference>
<dbReference type="Gene3D" id="3.30.200.20">
    <property type="entry name" value="Phosphorylase Kinase, domain 1"/>
    <property type="match status" value="1"/>
</dbReference>
<keyword evidence="2" id="KW-0723">Serine/threonine-protein kinase</keyword>
<feature type="region of interest" description="Disordered" evidence="12">
    <location>
        <begin position="887"/>
        <end position="910"/>
    </location>
</feature>
<comment type="catalytic activity">
    <reaction evidence="9">
        <text>L-threonyl-[protein] + ATP = O-phospho-L-threonyl-[protein] + ADP + H(+)</text>
        <dbReference type="Rhea" id="RHEA:46608"/>
        <dbReference type="Rhea" id="RHEA-COMP:11060"/>
        <dbReference type="Rhea" id="RHEA-COMP:11605"/>
        <dbReference type="ChEBI" id="CHEBI:15378"/>
        <dbReference type="ChEBI" id="CHEBI:30013"/>
        <dbReference type="ChEBI" id="CHEBI:30616"/>
        <dbReference type="ChEBI" id="CHEBI:61977"/>
        <dbReference type="ChEBI" id="CHEBI:456216"/>
        <dbReference type="EC" id="2.7.11.1"/>
    </reaction>
</comment>
<keyword evidence="3" id="KW-0808">Transferase</keyword>
<dbReference type="InterPro" id="IPR045864">
    <property type="entry name" value="aa-tRNA-synth_II/BPL/LPL"/>
</dbReference>
<dbReference type="InterPro" id="IPR036621">
    <property type="entry name" value="Anticodon-bd_dom_sf"/>
</dbReference>
<evidence type="ECO:0000256" key="5">
    <source>
        <dbReference type="ARBA" id="ARBA00022777"/>
    </source>
</evidence>
<feature type="compositionally biased region" description="Low complexity" evidence="12">
    <location>
        <begin position="897"/>
        <end position="910"/>
    </location>
</feature>
<comment type="similarity">
    <text evidence="8">Belongs to the protein kinase superfamily. Ser/Thr protein kinase family. GCN2 subfamily.</text>
</comment>
<feature type="compositionally biased region" description="Gly residues" evidence="12">
    <location>
        <begin position="1495"/>
        <end position="1526"/>
    </location>
</feature>
<dbReference type="Gene3D" id="3.10.110.10">
    <property type="entry name" value="Ubiquitin Conjugating Enzyme"/>
    <property type="match status" value="1"/>
</dbReference>
<feature type="region of interest" description="Disordered" evidence="12">
    <location>
        <begin position="132"/>
        <end position="162"/>
    </location>
</feature>
<feature type="compositionally biased region" description="Low complexity" evidence="12">
    <location>
        <begin position="546"/>
        <end position="576"/>
    </location>
</feature>
<evidence type="ECO:0000256" key="9">
    <source>
        <dbReference type="ARBA" id="ARBA00047899"/>
    </source>
</evidence>
<dbReference type="PROSITE" id="PS00108">
    <property type="entry name" value="PROTEIN_KINASE_ST"/>
    <property type="match status" value="1"/>
</dbReference>
<evidence type="ECO:0000313" key="15">
    <source>
        <dbReference type="EMBL" id="KXZ55244.1"/>
    </source>
</evidence>
<dbReference type="InterPro" id="IPR008271">
    <property type="entry name" value="Ser/Thr_kinase_AS"/>
</dbReference>
<dbReference type="GO" id="GO:0005524">
    <property type="term" value="F:ATP binding"/>
    <property type="evidence" value="ECO:0007669"/>
    <property type="project" value="UniProtKB-UniRule"/>
</dbReference>
<keyword evidence="16" id="KW-1185">Reference proteome</keyword>
<accession>A0A150GZN5</accession>
<dbReference type="CDD" id="cd23823">
    <property type="entry name" value="RWD_GCN2"/>
    <property type="match status" value="1"/>
</dbReference>
<gene>
    <name evidence="15" type="ORF">GPECTOR_3g384</name>
</gene>
<keyword evidence="7" id="KW-0648">Protein biosynthesis</keyword>
<feature type="compositionally biased region" description="Gly residues" evidence="12">
    <location>
        <begin position="1545"/>
        <end position="1555"/>
    </location>
</feature>
<dbReference type="STRING" id="33097.A0A150GZN5"/>
<dbReference type="InterPro" id="IPR004154">
    <property type="entry name" value="Anticodon-bd"/>
</dbReference>
<dbReference type="InterPro" id="IPR006575">
    <property type="entry name" value="RWD_dom"/>
</dbReference>
<evidence type="ECO:0000313" key="16">
    <source>
        <dbReference type="Proteomes" id="UP000075714"/>
    </source>
</evidence>
<dbReference type="GO" id="GO:0005634">
    <property type="term" value="C:nucleus"/>
    <property type="evidence" value="ECO:0007669"/>
    <property type="project" value="TreeGrafter"/>
</dbReference>
<dbReference type="SUPFAM" id="SSF55681">
    <property type="entry name" value="Class II aaRS and biotin synthetases"/>
    <property type="match status" value="1"/>
</dbReference>
<feature type="binding site" evidence="11">
    <location>
        <position position="408"/>
    </location>
    <ligand>
        <name>ATP</name>
        <dbReference type="ChEBI" id="CHEBI:30616"/>
    </ligand>
</feature>
<feature type="domain" description="RWD" evidence="14">
    <location>
        <begin position="22"/>
        <end position="128"/>
    </location>
</feature>
<evidence type="ECO:0000256" key="3">
    <source>
        <dbReference type="ARBA" id="ARBA00022679"/>
    </source>
</evidence>
<feature type="region of interest" description="Disordered" evidence="12">
    <location>
        <begin position="1214"/>
        <end position="1294"/>
    </location>
</feature>
<dbReference type="GO" id="GO:0006412">
    <property type="term" value="P:translation"/>
    <property type="evidence" value="ECO:0007669"/>
    <property type="project" value="UniProtKB-KW"/>
</dbReference>
<dbReference type="Gene3D" id="3.30.930.10">
    <property type="entry name" value="Bira Bifunctional Protein, Domain 2"/>
    <property type="match status" value="1"/>
</dbReference>
<dbReference type="InterPro" id="IPR016135">
    <property type="entry name" value="UBQ-conjugating_enzyme/RWD"/>
</dbReference>
<dbReference type="SUPFAM" id="SSF54495">
    <property type="entry name" value="UBC-like"/>
    <property type="match status" value="1"/>
</dbReference>
<organism evidence="15 16">
    <name type="scientific">Gonium pectorale</name>
    <name type="common">Green alga</name>
    <dbReference type="NCBI Taxonomy" id="33097"/>
    <lineage>
        <taxon>Eukaryota</taxon>
        <taxon>Viridiplantae</taxon>
        <taxon>Chlorophyta</taxon>
        <taxon>core chlorophytes</taxon>
        <taxon>Chlorophyceae</taxon>
        <taxon>CS clade</taxon>
        <taxon>Chlamydomonadales</taxon>
        <taxon>Volvocaceae</taxon>
        <taxon>Gonium</taxon>
    </lineage>
</organism>
<reference evidence="16" key="1">
    <citation type="journal article" date="2016" name="Nat. Commun.">
        <title>The Gonium pectorale genome demonstrates co-option of cell cycle regulation during the evolution of multicellularity.</title>
        <authorList>
            <person name="Hanschen E.R."/>
            <person name="Marriage T.N."/>
            <person name="Ferris P.J."/>
            <person name="Hamaji T."/>
            <person name="Toyoda A."/>
            <person name="Fujiyama A."/>
            <person name="Neme R."/>
            <person name="Noguchi H."/>
            <person name="Minakuchi Y."/>
            <person name="Suzuki M."/>
            <person name="Kawai-Toyooka H."/>
            <person name="Smith D.R."/>
            <person name="Sparks H."/>
            <person name="Anderson J."/>
            <person name="Bakaric R."/>
            <person name="Luria V."/>
            <person name="Karger A."/>
            <person name="Kirschner M.W."/>
            <person name="Durand P.M."/>
            <person name="Michod R.E."/>
            <person name="Nozaki H."/>
            <person name="Olson B.J."/>
        </authorList>
    </citation>
    <scope>NUCLEOTIDE SEQUENCE [LARGE SCALE GENOMIC DNA]</scope>
    <source>
        <strain evidence="16">NIES-2863</strain>
    </source>
</reference>
<feature type="region of interest" description="Disordered" evidence="12">
    <location>
        <begin position="460"/>
        <end position="605"/>
    </location>
</feature>
<feature type="compositionally biased region" description="Gly residues" evidence="12">
    <location>
        <begin position="1263"/>
        <end position="1281"/>
    </location>
</feature>
<dbReference type="GO" id="GO:0005829">
    <property type="term" value="C:cytosol"/>
    <property type="evidence" value="ECO:0007669"/>
    <property type="project" value="TreeGrafter"/>
</dbReference>
<keyword evidence="4 11" id="KW-0547">Nucleotide-binding</keyword>
<evidence type="ECO:0000259" key="14">
    <source>
        <dbReference type="PROSITE" id="PS50908"/>
    </source>
</evidence>
<sequence length="1627" mass="166745">MPAKKKKKGRQRAAVSNVETEEELLALAAIYGDDLDVHHDGLGFDLDVVPHPGLLDENFVSLQLSVRYPHQYPTQPLGLKLKNTESVPAETCRDLLARLNASASEYAEAGEVCVFNLVDLCQEVLRPLNEQTREAQGAAQEGRGPDHAGAGGAASAEGDQAQAQSLWHSMQRRNGDLAATATAGQPAGTLERQGSMAAAAAAGASLAEVSGMSFSEDMPSVGLVGGLSGGGQSLDAREGGLEALCAHLRRRGLLPPWLQWLLTRQPHLFDQAFSRTFGQDMRAAATLAAAPVAAAAAPDASPDRNAASRVLARFWNRRGVASSLGASGTGGGGQQQQHGRSHDRPSGHGGERRRTASAGGAGVGLAAAVAASRYLSDFQELQRLGKGGFGVVVAAVNRLDGRQYAVKKIRLDAASPSAYARITREVATLSRLQHPNVVRYFQASMLPSLAWCETLPAGYGVEGDGSEGEEEEGEEFDDLLGGTGDDDERTPKDDAWGFGSSQSMDSQTTGSAHHHQYHQGGRGGGLAPVREEATESPLGSSPSNRAATSGGEEAESASESLATSEATASASGSGAAWRPGHGAQRGAVQRLGSGDTGTGTSGTEMEFCPRTLAGVLQEGPLQEEDAWRVLRGILAGLAYIHSQGVIHRDLKPANIFYGANGEIKLGDFGLAKFHSSSPTDEAQGAALGAAAAGGAAAGAAAAGAAAPAGPAPGRGNSWVAGGGGNGPGDGTGPSERTGVCGSYFYISPEIKNGWARYDEKVDLWSLGVVAFELWHAFSTGEACVAHRGWSMERVVLLHDLRDHARLPEAWERAHPRVAQLIRWLMSPNPSERPSAREVLSSDLLPPRVEDEQLTDLLRYLPSNPDATERVVGALFSLTEGQAGQAAAGVMGGGATPGGSARAPSGSGSLGADTPGSVALPFAGLELPGAPRVQHAQVREAVVQVVRSAFECHGARSFYSSQVGYAYPGMAPDAVRLLSPHGSLLALRHEMRYPFAVWLVQQAALAPMAGGLDTLRRYDISYVVRSGRARSLPSSYCQADLDLLHPAAGGGGSVTPGDRDRGRLLAEAEAIKAVTQVLDHFLPELGRYEVRISHRAIERALYDGLALAAVNPPTAAATAGGGAAAGPSAAAPGGGGREVEVAARRLLATALRSSPMLGAVRSELRYKAWPSVKAGLDGLGLAPDKVARCKRCVCELPGDAPTGLARLRAYLQEPPTAASTTATTAVPPSAAAPRRPPAAPLAAGTPGPAGTKPGGGEPPASHGVAGGAGAGGGGGSAGGGAAGPQRAPPRPAHPVPLSGALAAALEEVAVVVQMLEMWGLPAGAVVLDPLMSPAAEYYSGVIFQADVLVCARGGDGALSQRMALVNSLWAAGVRAELMPRLAPSLGEQYAYAQARGVRAVVILGDKEAAAHDVKIKSLDKRGESVVLSLQEAPRYLAAALAGGYATAGRGLAAAVSAAVAHSSGGGGGGGGGYAVGSGLGASFGPSASGGNHRMPGGLGGPLGSGSGGHAGGGGGRVDGTISGGGGGGRDRDRELLPRRGDRGGDEGGGGGPGRRGGAVSETDRERDRDRDRERDHDQGDREREGGGDRQAGGERDRRGGGEGGGRYHHHHHNHWGERESRGRRKGGG</sequence>
<evidence type="ECO:0000256" key="10">
    <source>
        <dbReference type="ARBA" id="ARBA00048679"/>
    </source>
</evidence>
<feature type="region of interest" description="Disordered" evidence="12">
    <location>
        <begin position="324"/>
        <end position="359"/>
    </location>
</feature>
<dbReference type="Pfam" id="PF00069">
    <property type="entry name" value="Pkinase"/>
    <property type="match status" value="3"/>
</dbReference>
<dbReference type="InterPro" id="IPR000719">
    <property type="entry name" value="Prot_kinase_dom"/>
</dbReference>
<comment type="caution">
    <text evidence="15">The sequence shown here is derived from an EMBL/GenBank/DDBJ whole genome shotgun (WGS) entry which is preliminary data.</text>
</comment>
<dbReference type="Pfam" id="PF03129">
    <property type="entry name" value="HGTP_anticodon"/>
    <property type="match status" value="1"/>
</dbReference>
<dbReference type="PANTHER" id="PTHR11042:SF136">
    <property type="entry name" value="EIF-2-ALPHA KINASE GCN2"/>
    <property type="match status" value="1"/>
</dbReference>
<evidence type="ECO:0000256" key="11">
    <source>
        <dbReference type="PROSITE-ProRule" id="PRU10141"/>
    </source>
</evidence>
<dbReference type="OrthoDB" id="341578at2759"/>
<evidence type="ECO:0000256" key="6">
    <source>
        <dbReference type="ARBA" id="ARBA00022840"/>
    </source>
</evidence>
<dbReference type="InterPro" id="IPR017441">
    <property type="entry name" value="Protein_kinase_ATP_BS"/>
</dbReference>
<name>A0A150GZN5_GONPE</name>
<evidence type="ECO:0000256" key="2">
    <source>
        <dbReference type="ARBA" id="ARBA00022527"/>
    </source>
</evidence>
<feature type="domain" description="Protein kinase" evidence="13">
    <location>
        <begin position="378"/>
        <end position="844"/>
    </location>
</feature>
<keyword evidence="6 11" id="KW-0067">ATP-binding</keyword>
<evidence type="ECO:0000256" key="12">
    <source>
        <dbReference type="SAM" id="MobiDB-lite"/>
    </source>
</evidence>
<dbReference type="Gene3D" id="3.40.50.800">
    <property type="entry name" value="Anticodon-binding domain"/>
    <property type="match status" value="1"/>
</dbReference>
<comment type="catalytic activity">
    <reaction evidence="10">
        <text>L-seryl-[protein] + ATP = O-phospho-L-seryl-[protein] + ADP + H(+)</text>
        <dbReference type="Rhea" id="RHEA:17989"/>
        <dbReference type="Rhea" id="RHEA-COMP:9863"/>
        <dbReference type="Rhea" id="RHEA-COMP:11604"/>
        <dbReference type="ChEBI" id="CHEBI:15378"/>
        <dbReference type="ChEBI" id="CHEBI:29999"/>
        <dbReference type="ChEBI" id="CHEBI:30616"/>
        <dbReference type="ChEBI" id="CHEBI:83421"/>
        <dbReference type="ChEBI" id="CHEBI:456216"/>
        <dbReference type="EC" id="2.7.11.1"/>
    </reaction>
</comment>
<dbReference type="EC" id="2.7.11.1" evidence="1"/>
<dbReference type="PROSITE" id="PS00107">
    <property type="entry name" value="PROTEIN_KINASE_ATP"/>
    <property type="match status" value="1"/>
</dbReference>
<dbReference type="InterPro" id="IPR050339">
    <property type="entry name" value="CC_SR_Kinase"/>
</dbReference>
<evidence type="ECO:0000259" key="13">
    <source>
        <dbReference type="PROSITE" id="PS50011"/>
    </source>
</evidence>
<evidence type="ECO:0000256" key="8">
    <source>
        <dbReference type="ARBA" id="ARBA00037982"/>
    </source>
</evidence>
<dbReference type="PROSITE" id="PS50011">
    <property type="entry name" value="PROTEIN_KINASE_DOM"/>
    <property type="match status" value="1"/>
</dbReference>
<feature type="compositionally biased region" description="Acidic residues" evidence="12">
    <location>
        <begin position="464"/>
        <end position="488"/>
    </location>
</feature>
<evidence type="ECO:0000256" key="7">
    <source>
        <dbReference type="ARBA" id="ARBA00022917"/>
    </source>
</evidence>
<dbReference type="PANTHER" id="PTHR11042">
    <property type="entry name" value="EUKARYOTIC TRANSLATION INITIATION FACTOR 2-ALPHA KINASE EIF2-ALPHA KINASE -RELATED"/>
    <property type="match status" value="1"/>
</dbReference>
<dbReference type="SUPFAM" id="SSF52954">
    <property type="entry name" value="Class II aaRS ABD-related"/>
    <property type="match status" value="1"/>
</dbReference>
<feature type="compositionally biased region" description="Basic and acidic residues" evidence="12">
    <location>
        <begin position="340"/>
        <end position="354"/>
    </location>
</feature>
<evidence type="ECO:0000256" key="4">
    <source>
        <dbReference type="ARBA" id="ARBA00022741"/>
    </source>
</evidence>
<proteinExistence type="inferred from homology"/>
<dbReference type="SMART" id="SM00591">
    <property type="entry name" value="RWD"/>
    <property type="match status" value="1"/>
</dbReference>
<dbReference type="SMART" id="SM00220">
    <property type="entry name" value="S_TKc"/>
    <property type="match status" value="1"/>
</dbReference>
<feature type="compositionally biased region" description="Low complexity" evidence="12">
    <location>
        <begin position="1214"/>
        <end position="1232"/>
    </location>
</feature>
<dbReference type="Pfam" id="PF05773">
    <property type="entry name" value="RWD"/>
    <property type="match status" value="1"/>
</dbReference>
<evidence type="ECO:0000256" key="1">
    <source>
        <dbReference type="ARBA" id="ARBA00012513"/>
    </source>
</evidence>
<feature type="compositionally biased region" description="Basic and acidic residues" evidence="12">
    <location>
        <begin position="1560"/>
        <end position="1599"/>
    </location>
</feature>
<dbReference type="SUPFAM" id="SSF56112">
    <property type="entry name" value="Protein kinase-like (PK-like)"/>
    <property type="match status" value="1"/>
</dbReference>